<keyword evidence="1" id="KW-0805">Transcription regulation</keyword>
<feature type="region of interest" description="Disordered" evidence="4">
    <location>
        <begin position="1"/>
        <end position="30"/>
    </location>
</feature>
<dbReference type="InterPro" id="IPR050679">
    <property type="entry name" value="Bact_HTH_transcr_reg"/>
</dbReference>
<dbReference type="Proteomes" id="UP000655443">
    <property type="component" value="Unassembled WGS sequence"/>
</dbReference>
<dbReference type="PRINTS" id="PR00035">
    <property type="entry name" value="HTHGNTR"/>
</dbReference>
<protein>
    <submittedName>
        <fullName evidence="6">GntR family transcriptional regulator</fullName>
    </submittedName>
</protein>
<dbReference type="SUPFAM" id="SSF64288">
    <property type="entry name" value="Chorismate lyase-like"/>
    <property type="match status" value="1"/>
</dbReference>
<dbReference type="SUPFAM" id="SSF46785">
    <property type="entry name" value="Winged helix' DNA-binding domain"/>
    <property type="match status" value="1"/>
</dbReference>
<gene>
    <name evidence="6" type="ORF">GCM10010339_34590</name>
</gene>
<dbReference type="SMART" id="SM00345">
    <property type="entry name" value="HTH_GNTR"/>
    <property type="match status" value="1"/>
</dbReference>
<feature type="domain" description="HTH gntR-type" evidence="5">
    <location>
        <begin position="31"/>
        <end position="99"/>
    </location>
</feature>
<accession>A0A918YIH2</accession>
<comment type="caution">
    <text evidence="6">The sequence shown here is derived from an EMBL/GenBank/DDBJ whole genome shotgun (WGS) entry which is preliminary data.</text>
</comment>
<dbReference type="Gene3D" id="3.40.1410.10">
    <property type="entry name" value="Chorismate lyase-like"/>
    <property type="match status" value="1"/>
</dbReference>
<feature type="compositionally biased region" description="Basic and acidic residues" evidence="4">
    <location>
        <begin position="1"/>
        <end position="23"/>
    </location>
</feature>
<evidence type="ECO:0000259" key="5">
    <source>
        <dbReference type="PROSITE" id="PS50949"/>
    </source>
</evidence>
<dbReference type="PANTHER" id="PTHR44846:SF17">
    <property type="entry name" value="GNTR-FAMILY TRANSCRIPTIONAL REGULATOR"/>
    <property type="match status" value="1"/>
</dbReference>
<sequence>MRIRSEHPSERPSEQLSVDREQPECPPMPRQAPYLAVADALRTRVLAGEWEVGTRLPSRARLAEEYGVGRNVLQRAVDRLIIEGLLEGRAGSGTYVRTPRERLRMLRSWHREHRGSRALAGQPERGRAGAWDAHSLVRVPAPEAIAERLAISPGDPCVNTQYEFLADGLPVQLSDSWEPMALTRGTPVVLPERGPLGGQGVVERMRAIGVAVETVVEVPRPARAGRAEAHLLGIGVGDLVLRIERTIYAGDGRPVETADIVIPDVRREVVYEFAVDVR</sequence>
<dbReference type="InterPro" id="IPR036390">
    <property type="entry name" value="WH_DNA-bd_sf"/>
</dbReference>
<dbReference type="InterPro" id="IPR000524">
    <property type="entry name" value="Tscrpt_reg_HTH_GntR"/>
</dbReference>
<evidence type="ECO:0000256" key="4">
    <source>
        <dbReference type="SAM" id="MobiDB-lite"/>
    </source>
</evidence>
<dbReference type="SMART" id="SM00866">
    <property type="entry name" value="UTRA"/>
    <property type="match status" value="1"/>
</dbReference>
<dbReference type="PANTHER" id="PTHR44846">
    <property type="entry name" value="MANNOSYL-D-GLYCERATE TRANSPORT/METABOLISM SYSTEM REPRESSOR MNGR-RELATED"/>
    <property type="match status" value="1"/>
</dbReference>
<dbReference type="EMBL" id="BMVG01000006">
    <property type="protein sequence ID" value="GHE04153.1"/>
    <property type="molecule type" value="Genomic_DNA"/>
</dbReference>
<dbReference type="InterPro" id="IPR028978">
    <property type="entry name" value="Chorismate_lyase_/UTRA_dom_sf"/>
</dbReference>
<reference evidence="6" key="2">
    <citation type="submission" date="2020-09" db="EMBL/GenBank/DDBJ databases">
        <authorList>
            <person name="Sun Q."/>
            <person name="Ohkuma M."/>
        </authorList>
    </citation>
    <scope>NUCLEOTIDE SEQUENCE</scope>
    <source>
        <strain evidence="6">JCM 4714</strain>
    </source>
</reference>
<evidence type="ECO:0000313" key="7">
    <source>
        <dbReference type="Proteomes" id="UP000655443"/>
    </source>
</evidence>
<reference evidence="6" key="1">
    <citation type="journal article" date="2014" name="Int. J. Syst. Evol. Microbiol.">
        <title>Complete genome sequence of Corynebacterium casei LMG S-19264T (=DSM 44701T), isolated from a smear-ripened cheese.</title>
        <authorList>
            <consortium name="US DOE Joint Genome Institute (JGI-PGF)"/>
            <person name="Walter F."/>
            <person name="Albersmeier A."/>
            <person name="Kalinowski J."/>
            <person name="Ruckert C."/>
        </authorList>
    </citation>
    <scope>NUCLEOTIDE SEQUENCE</scope>
    <source>
        <strain evidence="6">JCM 4714</strain>
    </source>
</reference>
<evidence type="ECO:0000256" key="1">
    <source>
        <dbReference type="ARBA" id="ARBA00023015"/>
    </source>
</evidence>
<dbReference type="GO" id="GO:0003677">
    <property type="term" value="F:DNA binding"/>
    <property type="evidence" value="ECO:0007669"/>
    <property type="project" value="UniProtKB-KW"/>
</dbReference>
<dbReference type="InterPro" id="IPR036388">
    <property type="entry name" value="WH-like_DNA-bd_sf"/>
</dbReference>
<dbReference type="Pfam" id="PF07702">
    <property type="entry name" value="UTRA"/>
    <property type="match status" value="1"/>
</dbReference>
<dbReference type="AlphaFoldDB" id="A0A918YIH2"/>
<dbReference type="GO" id="GO:0045892">
    <property type="term" value="P:negative regulation of DNA-templated transcription"/>
    <property type="evidence" value="ECO:0007669"/>
    <property type="project" value="TreeGrafter"/>
</dbReference>
<dbReference type="GO" id="GO:0003700">
    <property type="term" value="F:DNA-binding transcription factor activity"/>
    <property type="evidence" value="ECO:0007669"/>
    <property type="project" value="InterPro"/>
</dbReference>
<dbReference type="InterPro" id="IPR011663">
    <property type="entry name" value="UTRA"/>
</dbReference>
<keyword evidence="2" id="KW-0238">DNA-binding</keyword>
<dbReference type="Pfam" id="PF00392">
    <property type="entry name" value="GntR"/>
    <property type="match status" value="1"/>
</dbReference>
<organism evidence="6 7">
    <name type="scientific">Streptomyces alanosinicus</name>
    <dbReference type="NCBI Taxonomy" id="68171"/>
    <lineage>
        <taxon>Bacteria</taxon>
        <taxon>Bacillati</taxon>
        <taxon>Actinomycetota</taxon>
        <taxon>Actinomycetes</taxon>
        <taxon>Kitasatosporales</taxon>
        <taxon>Streptomycetaceae</taxon>
        <taxon>Streptomyces</taxon>
    </lineage>
</organism>
<dbReference type="CDD" id="cd07377">
    <property type="entry name" value="WHTH_GntR"/>
    <property type="match status" value="1"/>
</dbReference>
<evidence type="ECO:0000256" key="3">
    <source>
        <dbReference type="ARBA" id="ARBA00023163"/>
    </source>
</evidence>
<keyword evidence="3" id="KW-0804">Transcription</keyword>
<dbReference type="PROSITE" id="PS50949">
    <property type="entry name" value="HTH_GNTR"/>
    <property type="match status" value="1"/>
</dbReference>
<evidence type="ECO:0000313" key="6">
    <source>
        <dbReference type="EMBL" id="GHE04153.1"/>
    </source>
</evidence>
<proteinExistence type="predicted"/>
<keyword evidence="7" id="KW-1185">Reference proteome</keyword>
<evidence type="ECO:0000256" key="2">
    <source>
        <dbReference type="ARBA" id="ARBA00023125"/>
    </source>
</evidence>
<name>A0A918YIH2_9ACTN</name>
<dbReference type="Gene3D" id="1.10.10.10">
    <property type="entry name" value="Winged helix-like DNA-binding domain superfamily/Winged helix DNA-binding domain"/>
    <property type="match status" value="1"/>
</dbReference>